<evidence type="ECO:0000313" key="1">
    <source>
        <dbReference type="EMBL" id="GAG90012.1"/>
    </source>
</evidence>
<accession>X1C9V6</accession>
<organism evidence="1">
    <name type="scientific">marine sediment metagenome</name>
    <dbReference type="NCBI Taxonomy" id="412755"/>
    <lineage>
        <taxon>unclassified sequences</taxon>
        <taxon>metagenomes</taxon>
        <taxon>ecological metagenomes</taxon>
    </lineage>
</organism>
<name>X1C9V6_9ZZZZ</name>
<dbReference type="AlphaFoldDB" id="X1C9V6"/>
<feature type="non-terminal residue" evidence="1">
    <location>
        <position position="320"/>
    </location>
</feature>
<proteinExistence type="predicted"/>
<protein>
    <submittedName>
        <fullName evidence="1">Uncharacterized protein</fullName>
    </submittedName>
</protein>
<gene>
    <name evidence="1" type="ORF">S01H4_23219</name>
</gene>
<reference evidence="1" key="1">
    <citation type="journal article" date="2014" name="Front. Microbiol.">
        <title>High frequency of phylogenetically diverse reductive dehalogenase-homologous genes in deep subseafloor sedimentary metagenomes.</title>
        <authorList>
            <person name="Kawai M."/>
            <person name="Futagami T."/>
            <person name="Toyoda A."/>
            <person name="Takaki Y."/>
            <person name="Nishi S."/>
            <person name="Hori S."/>
            <person name="Arai W."/>
            <person name="Tsubouchi T."/>
            <person name="Morono Y."/>
            <person name="Uchiyama I."/>
            <person name="Ito T."/>
            <person name="Fujiyama A."/>
            <person name="Inagaki F."/>
            <person name="Takami H."/>
        </authorList>
    </citation>
    <scope>NUCLEOTIDE SEQUENCE</scope>
    <source>
        <strain evidence="1">Expedition CK06-06</strain>
    </source>
</reference>
<feature type="non-terminal residue" evidence="1">
    <location>
        <position position="1"/>
    </location>
</feature>
<dbReference type="EMBL" id="BART01010742">
    <property type="protein sequence ID" value="GAG90012.1"/>
    <property type="molecule type" value="Genomic_DNA"/>
</dbReference>
<sequence length="320" mass="34134">KMSTLNIQGNSNTLIGNHTNILKKFAAANNGNLTLDGTKVGNDNLVGVQRTGATSWKTLVNGVQERSSSIASSSIGTAEFMFGSRQGSSNWNGILSTLIIGGGGINQPAHYTNHLNLLIELGVFATPVLDRFSALTQTETDAITNFINQEVRDGNWGLYDEFFCFSLNATDALVGFKSKTATNVNAATHDINGFTFDGVDQYIDSNFNPTADGVNYQLDNAFFGVFLNNNLSPALAALAAATNTDDLSSLLQVAGDPVTIRAYINKAAEFTTSEKSFENVSLYCAAKNATNLQMFENGISISSDVIAAQNITNSNMYIGA</sequence>
<comment type="caution">
    <text evidence="1">The sequence shown here is derived from an EMBL/GenBank/DDBJ whole genome shotgun (WGS) entry which is preliminary data.</text>
</comment>